<dbReference type="InterPro" id="IPR008397">
    <property type="entry name" value="Alginate_lyase_dom"/>
</dbReference>
<dbReference type="SUPFAM" id="SSF48230">
    <property type="entry name" value="Chondroitin AC/alginate lyase"/>
    <property type="match status" value="1"/>
</dbReference>
<dbReference type="GO" id="GO:0042597">
    <property type="term" value="C:periplasmic space"/>
    <property type="evidence" value="ECO:0007669"/>
    <property type="project" value="UniProtKB-SubCell"/>
</dbReference>
<dbReference type="KEGG" id="phao:HF685_13560"/>
<feature type="chain" id="PRO_5026217116" evidence="5">
    <location>
        <begin position="20"/>
        <end position="730"/>
    </location>
</feature>
<dbReference type="InterPro" id="IPR012480">
    <property type="entry name" value="Hepar_II_III_C"/>
</dbReference>
<dbReference type="InterPro" id="IPR055076">
    <property type="entry name" value="Alg17C_C"/>
</dbReference>
<evidence type="ECO:0000259" key="8">
    <source>
        <dbReference type="Pfam" id="PF22686"/>
    </source>
</evidence>
<evidence type="ECO:0000256" key="5">
    <source>
        <dbReference type="SAM" id="SignalP"/>
    </source>
</evidence>
<sequence>MRGSLLLITFLCTAYTAAAAETPTSSQVSSVVAANSLKTDMAPLFAQEVERSRKFLALMMDAGVVVPVPKDPGGGYTHEQHKQNYTAIYQGGQLYKLTGEQKYADYVRDVLLAYAEIYPTLGEHPARKDSQGSGRLFWQVLNDAMWMVDSIQGYEAIRDSLSEVDRKNIDDNLFRKAAEFLSTGSAVTFSKIHNHATWATAGVGMTGYVLGEKELVDIALLGLDKNGETGFLRQSELLFSPDGYYTEGPYYQRFALKPFVVFAGAIENNDPARKIFEHRDGILLKALRTTIQLTYDGYFFPFNDAIRDKSLKTDELYHGVAVAYSKTRDPGLLSIAQWQGRTVLTDAGKLVANDLAAGKAKPFPFQSMLLSDGREGDQGAVAVLRNGDSTSGQALIAKNSSQGMGHGHFDKLSWQYYDNGHEIVSDYGAARFLNIEAKHGGRYLPENETWGKQTIAHNTLVVDGKSHFDGDAEAADKLAPEQLHFSDKAGSQISTAKMTGAYPGVDFTRTLALLELDGLNHPLVADVMRVNGQGSHQYDMPLHYNGHIMRVGFDLKSNVESRPVLGSDNGYQHIWVDATANPESADKAFVTWINDDRFYTSRWIPQAGSEAILAESGANDPEFNLRREQMIVQRVKAAGGSVFASVLEAHGRYDGAAERTTDSDSQIKSIQHTRDGDVDLLLIETLTGEKSVLAISYDQDETKKHNAMINGTKVNWTGFADHIRLGGGSQ</sequence>
<dbReference type="GO" id="GO:0016829">
    <property type="term" value="F:lyase activity"/>
    <property type="evidence" value="ECO:0007669"/>
    <property type="project" value="UniProtKB-KW"/>
</dbReference>
<dbReference type="Proteomes" id="UP000501600">
    <property type="component" value="Chromosome"/>
</dbReference>
<feature type="signal peptide" evidence="5">
    <location>
        <begin position="1"/>
        <end position="19"/>
    </location>
</feature>
<feature type="domain" description="Alginate lyase" evidence="6">
    <location>
        <begin position="85"/>
        <end position="292"/>
    </location>
</feature>
<dbReference type="EMBL" id="CP051217">
    <property type="protein sequence ID" value="QJB70188.1"/>
    <property type="molecule type" value="Genomic_DNA"/>
</dbReference>
<keyword evidence="4 9" id="KW-0456">Lyase</keyword>
<dbReference type="Pfam" id="PF22686">
    <property type="entry name" value="Alg17C_C"/>
    <property type="match status" value="1"/>
</dbReference>
<dbReference type="Gene3D" id="1.50.10.100">
    <property type="entry name" value="Chondroitin AC/alginate lyase"/>
    <property type="match status" value="1"/>
</dbReference>
<evidence type="ECO:0000313" key="9">
    <source>
        <dbReference type="EMBL" id="QJB70188.1"/>
    </source>
</evidence>
<keyword evidence="2 5" id="KW-0732">Signal</keyword>
<dbReference type="PANTHER" id="PTHR39210">
    <property type="entry name" value="HEPARIN-SULFATE LYASE"/>
    <property type="match status" value="1"/>
</dbReference>
<comment type="subcellular location">
    <subcellularLocation>
        <location evidence="1">Periplasm</location>
    </subcellularLocation>
</comment>
<evidence type="ECO:0000259" key="6">
    <source>
        <dbReference type="Pfam" id="PF05426"/>
    </source>
</evidence>
<name>A0A6H2DPR2_9SPHN</name>
<evidence type="ECO:0000256" key="1">
    <source>
        <dbReference type="ARBA" id="ARBA00004418"/>
    </source>
</evidence>
<reference evidence="9 10" key="1">
    <citation type="submission" date="2020-04" db="EMBL/GenBank/DDBJ databases">
        <title>Genome sequence for Sphingorhabdus sp. strain M1.</title>
        <authorList>
            <person name="Park S.-J."/>
        </authorList>
    </citation>
    <scope>NUCLEOTIDE SEQUENCE [LARGE SCALE GENOMIC DNA]</scope>
    <source>
        <strain evidence="9 10">JK6</strain>
    </source>
</reference>
<dbReference type="Gene3D" id="2.70.98.70">
    <property type="match status" value="1"/>
</dbReference>
<organism evidence="9 10">
    <name type="scientific">Parasphingorhabdus halotolerans</name>
    <dbReference type="NCBI Taxonomy" id="2725558"/>
    <lineage>
        <taxon>Bacteria</taxon>
        <taxon>Pseudomonadati</taxon>
        <taxon>Pseudomonadota</taxon>
        <taxon>Alphaproteobacteria</taxon>
        <taxon>Sphingomonadales</taxon>
        <taxon>Sphingomonadaceae</taxon>
        <taxon>Parasphingorhabdus</taxon>
    </lineage>
</organism>
<feature type="domain" description="Heparinase II/III-like C-terminal" evidence="7">
    <location>
        <begin position="371"/>
        <end position="631"/>
    </location>
</feature>
<dbReference type="PANTHER" id="PTHR39210:SF1">
    <property type="entry name" value="HEPARIN-SULFATE LYASE"/>
    <property type="match status" value="1"/>
</dbReference>
<dbReference type="AlphaFoldDB" id="A0A6H2DPR2"/>
<accession>A0A6H2DPR2</accession>
<dbReference type="Pfam" id="PF07940">
    <property type="entry name" value="Hepar_II_III_C"/>
    <property type="match status" value="1"/>
</dbReference>
<dbReference type="Pfam" id="PF05426">
    <property type="entry name" value="Alginate_lyase"/>
    <property type="match status" value="1"/>
</dbReference>
<protein>
    <submittedName>
        <fullName evidence="9">Alginate lyase family protein</fullName>
    </submittedName>
</protein>
<proteinExistence type="predicted"/>
<evidence type="ECO:0000256" key="3">
    <source>
        <dbReference type="ARBA" id="ARBA00022764"/>
    </source>
</evidence>
<dbReference type="InterPro" id="IPR008929">
    <property type="entry name" value="Chondroitin_lyas"/>
</dbReference>
<keyword evidence="3" id="KW-0574">Periplasm</keyword>
<evidence type="ECO:0000313" key="10">
    <source>
        <dbReference type="Proteomes" id="UP000501600"/>
    </source>
</evidence>
<evidence type="ECO:0000256" key="4">
    <source>
        <dbReference type="ARBA" id="ARBA00023239"/>
    </source>
</evidence>
<feature type="domain" description="Exo-oligoalginate lyase C-terminal" evidence="8">
    <location>
        <begin position="688"/>
        <end position="720"/>
    </location>
</feature>
<gene>
    <name evidence="9" type="ORF">HF685_13560</name>
</gene>
<evidence type="ECO:0000259" key="7">
    <source>
        <dbReference type="Pfam" id="PF07940"/>
    </source>
</evidence>
<evidence type="ECO:0000256" key="2">
    <source>
        <dbReference type="ARBA" id="ARBA00022729"/>
    </source>
</evidence>
<keyword evidence="10" id="KW-1185">Reference proteome</keyword>